<dbReference type="InterPro" id="IPR013325">
    <property type="entry name" value="RNA_pol_sigma_r2"/>
</dbReference>
<accession>A0ABP7ABL8</accession>
<dbReference type="InterPro" id="IPR039425">
    <property type="entry name" value="RNA_pol_sigma-70-like"/>
</dbReference>
<dbReference type="SUPFAM" id="SSF88659">
    <property type="entry name" value="Sigma3 and sigma4 domains of RNA polymerase sigma factors"/>
    <property type="match status" value="1"/>
</dbReference>
<sequence>MVEDAWRITGDRDQAEDLVQSALEKVQRRWRRVSLMDAPMPYVRRVMVTAAISWRRCRSSGEIPTVPTDQGLNDPYARIDQRAQLIAGLHRLPAMTRAALGLRYFEDLSEAETAAAMGVSIGTLKSQSRRGLKRLREVFEAGPSRKHDPAAARSL</sequence>
<keyword evidence="5" id="KW-0804">Transcription</keyword>
<dbReference type="NCBIfam" id="TIGR02937">
    <property type="entry name" value="sigma70-ECF"/>
    <property type="match status" value="1"/>
</dbReference>
<proteinExistence type="inferred from homology"/>
<feature type="domain" description="RNA polymerase sigma factor 70 region 4 type 2" evidence="6">
    <location>
        <begin position="84"/>
        <end position="135"/>
    </location>
</feature>
<keyword evidence="3" id="KW-0731">Sigma factor</keyword>
<dbReference type="InterPro" id="IPR014284">
    <property type="entry name" value="RNA_pol_sigma-70_dom"/>
</dbReference>
<dbReference type="Pfam" id="PF08281">
    <property type="entry name" value="Sigma70_r4_2"/>
    <property type="match status" value="1"/>
</dbReference>
<evidence type="ECO:0000256" key="4">
    <source>
        <dbReference type="ARBA" id="ARBA00023125"/>
    </source>
</evidence>
<evidence type="ECO:0000256" key="3">
    <source>
        <dbReference type="ARBA" id="ARBA00023082"/>
    </source>
</evidence>
<name>A0ABP7ABL8_9ACTN</name>
<dbReference type="Gene3D" id="1.10.1740.10">
    <property type="match status" value="1"/>
</dbReference>
<keyword evidence="8" id="KW-1185">Reference proteome</keyword>
<protein>
    <recommendedName>
        <fullName evidence="6">RNA polymerase sigma factor 70 region 4 type 2 domain-containing protein</fullName>
    </recommendedName>
</protein>
<evidence type="ECO:0000256" key="1">
    <source>
        <dbReference type="ARBA" id="ARBA00010641"/>
    </source>
</evidence>
<dbReference type="InterPro" id="IPR036388">
    <property type="entry name" value="WH-like_DNA-bd_sf"/>
</dbReference>
<dbReference type="Gene3D" id="1.10.10.10">
    <property type="entry name" value="Winged helix-like DNA-binding domain superfamily/Winged helix DNA-binding domain"/>
    <property type="match status" value="1"/>
</dbReference>
<reference evidence="8" key="1">
    <citation type="journal article" date="2019" name="Int. J. Syst. Evol. Microbiol.">
        <title>The Global Catalogue of Microorganisms (GCM) 10K type strain sequencing project: providing services to taxonomists for standard genome sequencing and annotation.</title>
        <authorList>
            <consortium name="The Broad Institute Genomics Platform"/>
            <consortium name="The Broad Institute Genome Sequencing Center for Infectious Disease"/>
            <person name="Wu L."/>
            <person name="Ma J."/>
        </authorList>
    </citation>
    <scope>NUCLEOTIDE SEQUENCE [LARGE SCALE GENOMIC DNA]</scope>
    <source>
        <strain evidence="8">JCM 16902</strain>
    </source>
</reference>
<evidence type="ECO:0000256" key="5">
    <source>
        <dbReference type="ARBA" id="ARBA00023163"/>
    </source>
</evidence>
<dbReference type="CDD" id="cd06171">
    <property type="entry name" value="Sigma70_r4"/>
    <property type="match status" value="1"/>
</dbReference>
<dbReference type="InterPro" id="IPR013324">
    <property type="entry name" value="RNA_pol_sigma_r3/r4-like"/>
</dbReference>
<organism evidence="7 8">
    <name type="scientific">Kineosporia mesophila</name>
    <dbReference type="NCBI Taxonomy" id="566012"/>
    <lineage>
        <taxon>Bacteria</taxon>
        <taxon>Bacillati</taxon>
        <taxon>Actinomycetota</taxon>
        <taxon>Actinomycetes</taxon>
        <taxon>Kineosporiales</taxon>
        <taxon>Kineosporiaceae</taxon>
        <taxon>Kineosporia</taxon>
    </lineage>
</organism>
<dbReference type="EMBL" id="BAAAZO010000010">
    <property type="protein sequence ID" value="GAA3628671.1"/>
    <property type="molecule type" value="Genomic_DNA"/>
</dbReference>
<dbReference type="RefSeq" id="WP_231484500.1">
    <property type="nucleotide sequence ID" value="NZ_BAAAZO010000010.1"/>
</dbReference>
<dbReference type="Proteomes" id="UP001501074">
    <property type="component" value="Unassembled WGS sequence"/>
</dbReference>
<dbReference type="PANTHER" id="PTHR43133">
    <property type="entry name" value="RNA POLYMERASE ECF-TYPE SIGMA FACTO"/>
    <property type="match status" value="1"/>
</dbReference>
<dbReference type="InterPro" id="IPR013249">
    <property type="entry name" value="RNA_pol_sigma70_r4_t2"/>
</dbReference>
<dbReference type="PANTHER" id="PTHR43133:SF50">
    <property type="entry name" value="ECF RNA POLYMERASE SIGMA FACTOR SIGM"/>
    <property type="match status" value="1"/>
</dbReference>
<evidence type="ECO:0000313" key="8">
    <source>
        <dbReference type="Proteomes" id="UP001501074"/>
    </source>
</evidence>
<gene>
    <name evidence="7" type="ORF">GCM10022223_52650</name>
</gene>
<evidence type="ECO:0000259" key="6">
    <source>
        <dbReference type="Pfam" id="PF08281"/>
    </source>
</evidence>
<comment type="caution">
    <text evidence="7">The sequence shown here is derived from an EMBL/GenBank/DDBJ whole genome shotgun (WGS) entry which is preliminary data.</text>
</comment>
<evidence type="ECO:0000313" key="7">
    <source>
        <dbReference type="EMBL" id="GAA3628671.1"/>
    </source>
</evidence>
<comment type="similarity">
    <text evidence="1">Belongs to the sigma-70 factor family. ECF subfamily.</text>
</comment>
<evidence type="ECO:0000256" key="2">
    <source>
        <dbReference type="ARBA" id="ARBA00023015"/>
    </source>
</evidence>
<dbReference type="SUPFAM" id="SSF88946">
    <property type="entry name" value="Sigma2 domain of RNA polymerase sigma factors"/>
    <property type="match status" value="1"/>
</dbReference>
<keyword evidence="2" id="KW-0805">Transcription regulation</keyword>
<keyword evidence="4" id="KW-0238">DNA-binding</keyword>